<dbReference type="AlphaFoldDB" id="A0A7Y9ZAG4"/>
<protein>
    <recommendedName>
        <fullName evidence="3">DUF3046 domain-containing protein</fullName>
    </recommendedName>
</protein>
<evidence type="ECO:0000313" key="1">
    <source>
        <dbReference type="EMBL" id="NYI41797.1"/>
    </source>
</evidence>
<sequence length="77" mass="8493">MRLSEFRLAVVEAFGDAYAPTLCKQLALTTLDSLTANEALERGVAPRDVWHALCDQMDVAPAVRSGVDVKRLIPPRR</sequence>
<accession>A0A7Y9ZAG4</accession>
<comment type="caution">
    <text evidence="1">The sequence shown here is derived from an EMBL/GenBank/DDBJ whole genome shotgun (WGS) entry which is preliminary data.</text>
</comment>
<dbReference type="InterPro" id="IPR021408">
    <property type="entry name" value="DUF3046"/>
</dbReference>
<proteinExistence type="predicted"/>
<dbReference type="Proteomes" id="UP000547973">
    <property type="component" value="Unassembled WGS sequence"/>
</dbReference>
<gene>
    <name evidence="1" type="ORF">BKA03_001916</name>
</gene>
<organism evidence="1 2">
    <name type="scientific">Demequina lutea</name>
    <dbReference type="NCBI Taxonomy" id="431489"/>
    <lineage>
        <taxon>Bacteria</taxon>
        <taxon>Bacillati</taxon>
        <taxon>Actinomycetota</taxon>
        <taxon>Actinomycetes</taxon>
        <taxon>Micrococcales</taxon>
        <taxon>Demequinaceae</taxon>
        <taxon>Demequina</taxon>
    </lineage>
</organism>
<evidence type="ECO:0008006" key="3">
    <source>
        <dbReference type="Google" id="ProtNLM"/>
    </source>
</evidence>
<keyword evidence="2" id="KW-1185">Reference proteome</keyword>
<reference evidence="1 2" key="1">
    <citation type="submission" date="2020-07" db="EMBL/GenBank/DDBJ databases">
        <title>Sequencing the genomes of 1000 actinobacteria strains.</title>
        <authorList>
            <person name="Klenk H.-P."/>
        </authorList>
    </citation>
    <scope>NUCLEOTIDE SEQUENCE [LARGE SCALE GENOMIC DNA]</scope>
    <source>
        <strain evidence="1 2">DSM 19970</strain>
    </source>
</reference>
<dbReference type="EMBL" id="JACBZO010000001">
    <property type="protein sequence ID" value="NYI41797.1"/>
    <property type="molecule type" value="Genomic_DNA"/>
</dbReference>
<dbReference type="OrthoDB" id="3215033at2"/>
<dbReference type="RefSeq" id="WP_062075816.1">
    <property type="nucleotide sequence ID" value="NZ_BBRC01000013.1"/>
</dbReference>
<name>A0A7Y9ZAG4_9MICO</name>
<dbReference type="Pfam" id="PF11248">
    <property type="entry name" value="DUF3046"/>
    <property type="match status" value="1"/>
</dbReference>
<evidence type="ECO:0000313" key="2">
    <source>
        <dbReference type="Proteomes" id="UP000547973"/>
    </source>
</evidence>